<dbReference type="EMBL" id="AP019400">
    <property type="protein sequence ID" value="BBI35517.1"/>
    <property type="molecule type" value="Genomic_DNA"/>
</dbReference>
<dbReference type="Gene3D" id="3.20.20.30">
    <property type="entry name" value="Luciferase-like domain"/>
    <property type="match status" value="1"/>
</dbReference>
<evidence type="ECO:0000256" key="1">
    <source>
        <dbReference type="ARBA" id="ARBA00022630"/>
    </source>
</evidence>
<dbReference type="RefSeq" id="WP_130614256.1">
    <property type="nucleotide sequence ID" value="NZ_AP019400.1"/>
</dbReference>
<dbReference type="SUPFAM" id="SSF51679">
    <property type="entry name" value="Bacterial luciferase-like"/>
    <property type="match status" value="1"/>
</dbReference>
<dbReference type="GO" id="GO:0008726">
    <property type="term" value="F:alkanesulfonate monooxygenase activity"/>
    <property type="evidence" value="ECO:0007669"/>
    <property type="project" value="TreeGrafter"/>
</dbReference>
<gene>
    <name evidence="6" type="primary">ssuD_4</name>
    <name evidence="6" type="ORF">KCTCHS21_49160</name>
</gene>
<keyword evidence="1" id="KW-0285">Flavoprotein</keyword>
<dbReference type="GO" id="GO:0046306">
    <property type="term" value="P:alkanesulfonate catabolic process"/>
    <property type="evidence" value="ECO:0007669"/>
    <property type="project" value="TreeGrafter"/>
</dbReference>
<evidence type="ECO:0000256" key="4">
    <source>
        <dbReference type="ARBA" id="ARBA00023033"/>
    </source>
</evidence>
<sequence>MTVERNEVEFGWYIPTYGDGNHVGVRPERETDLSYIIQLAQHAEKAGFTFALIPTGGTCLDAWVVGSAIISSTTTFRPLIAMRPGLVSPVLAARMAASFDYLSQGRLLINVVTGSSAKDLRMMGDPLADSHDERYERTREFLQIVKGLWANSSVNNENDFFAVNEPYQDIEPLQFTGNHYNLEAVASYPATQQRPHPPLYFGGSSASGKRVAAELADVYLMWAEPLNWIQEQIGEMEALRNEQQEATGIRRPLKYGLRVQILVRQTEEEAWRDAWEIISKVNNVAIEQAEERFTKSDAVNQIRQNKLRTYSKENQYLLGPNLWSGLSTVRSGGSLMLVGTPDQVSDRIIEYIRIGVSSFILSGFPHLEEADIAGELLLPLIKEKLKQEQYTTL</sequence>
<dbReference type="AlphaFoldDB" id="A0A3T1DBP4"/>
<dbReference type="InterPro" id="IPR050172">
    <property type="entry name" value="SsuD_RutA_monooxygenase"/>
</dbReference>
<evidence type="ECO:0000256" key="3">
    <source>
        <dbReference type="ARBA" id="ARBA00023002"/>
    </source>
</evidence>
<reference evidence="6 7" key="1">
    <citation type="submission" date="2019-01" db="EMBL/GenBank/DDBJ databases">
        <title>Complete genome sequence of Cohnella hallensis HS21 isolated from Korean fir (Abies koreana) rhizospheric soil.</title>
        <authorList>
            <person name="Jiang L."/>
            <person name="Kang S.W."/>
            <person name="Kim S."/>
            <person name="Jung J."/>
            <person name="Kim C.Y."/>
            <person name="Kim D.H."/>
            <person name="Kim S.W."/>
            <person name="Lee J."/>
        </authorList>
    </citation>
    <scope>NUCLEOTIDE SEQUENCE [LARGE SCALE GENOMIC DNA]</scope>
    <source>
        <strain evidence="6 7">HS21</strain>
    </source>
</reference>
<evidence type="ECO:0000313" key="7">
    <source>
        <dbReference type="Proteomes" id="UP000289856"/>
    </source>
</evidence>
<dbReference type="InterPro" id="IPR036661">
    <property type="entry name" value="Luciferase-like_sf"/>
</dbReference>
<organism evidence="6 7">
    <name type="scientific">Cohnella abietis</name>
    <dbReference type="NCBI Taxonomy" id="2507935"/>
    <lineage>
        <taxon>Bacteria</taxon>
        <taxon>Bacillati</taxon>
        <taxon>Bacillota</taxon>
        <taxon>Bacilli</taxon>
        <taxon>Bacillales</taxon>
        <taxon>Paenibacillaceae</taxon>
        <taxon>Cohnella</taxon>
    </lineage>
</organism>
<name>A0A3T1DBP4_9BACL</name>
<dbReference type="KEGG" id="cohn:KCTCHS21_49160"/>
<keyword evidence="7" id="KW-1185">Reference proteome</keyword>
<feature type="domain" description="Luciferase-like" evidence="5">
    <location>
        <begin position="21"/>
        <end position="357"/>
    </location>
</feature>
<dbReference type="CDD" id="cd01094">
    <property type="entry name" value="Alkanesulfonate_monoxygenase"/>
    <property type="match status" value="1"/>
</dbReference>
<dbReference type="Proteomes" id="UP000289856">
    <property type="component" value="Chromosome"/>
</dbReference>
<evidence type="ECO:0000259" key="5">
    <source>
        <dbReference type="Pfam" id="PF00296"/>
    </source>
</evidence>
<evidence type="ECO:0000256" key="2">
    <source>
        <dbReference type="ARBA" id="ARBA00022643"/>
    </source>
</evidence>
<dbReference type="Pfam" id="PF00296">
    <property type="entry name" value="Bac_luciferase"/>
    <property type="match status" value="1"/>
</dbReference>
<dbReference type="PANTHER" id="PTHR42847">
    <property type="entry name" value="ALKANESULFONATE MONOOXYGENASE"/>
    <property type="match status" value="1"/>
</dbReference>
<dbReference type="InterPro" id="IPR011251">
    <property type="entry name" value="Luciferase-like_dom"/>
</dbReference>
<protein>
    <submittedName>
        <fullName evidence="6">Alkanesulfonate monooxygenase</fullName>
    </submittedName>
</protein>
<keyword evidence="4 6" id="KW-0503">Monooxygenase</keyword>
<keyword evidence="3" id="KW-0560">Oxidoreductase</keyword>
<evidence type="ECO:0000313" key="6">
    <source>
        <dbReference type="EMBL" id="BBI35517.1"/>
    </source>
</evidence>
<proteinExistence type="predicted"/>
<keyword evidence="2" id="KW-0288">FMN</keyword>
<accession>A0A3T1DBP4</accession>
<dbReference type="PANTHER" id="PTHR42847:SF4">
    <property type="entry name" value="ALKANESULFONATE MONOOXYGENASE-RELATED"/>
    <property type="match status" value="1"/>
</dbReference>
<dbReference type="OrthoDB" id="9814695at2"/>